<evidence type="ECO:0008006" key="9">
    <source>
        <dbReference type="Google" id="ProtNLM"/>
    </source>
</evidence>
<dbReference type="SUPFAM" id="SSF88946">
    <property type="entry name" value="Sigma2 domain of RNA polymerase sigma factors"/>
    <property type="match status" value="1"/>
</dbReference>
<organism evidence="7 8">
    <name type="scientific">Tumebacillus algifaecis</name>
    <dbReference type="NCBI Taxonomy" id="1214604"/>
    <lineage>
        <taxon>Bacteria</taxon>
        <taxon>Bacillati</taxon>
        <taxon>Bacillota</taxon>
        <taxon>Bacilli</taxon>
        <taxon>Bacillales</taxon>
        <taxon>Alicyclobacillaceae</taxon>
        <taxon>Tumebacillus</taxon>
    </lineage>
</organism>
<comment type="similarity">
    <text evidence="1">Belongs to the sigma-70 factor family. ECF subfamily.</text>
</comment>
<protein>
    <recommendedName>
        <fullName evidence="9">RNA polymerase subunit sigma</fullName>
    </recommendedName>
</protein>
<dbReference type="InterPro" id="IPR013324">
    <property type="entry name" value="RNA_pol_sigma_r3/r4-like"/>
</dbReference>
<dbReference type="PANTHER" id="PTHR43133:SF51">
    <property type="entry name" value="RNA POLYMERASE SIGMA FACTOR"/>
    <property type="match status" value="1"/>
</dbReference>
<evidence type="ECO:0000256" key="4">
    <source>
        <dbReference type="ARBA" id="ARBA00023163"/>
    </source>
</evidence>
<dbReference type="InterPro" id="IPR013325">
    <property type="entry name" value="RNA_pol_sigma_r2"/>
</dbReference>
<keyword evidence="3" id="KW-0731">Sigma factor</keyword>
<dbReference type="AlphaFoldDB" id="A0A223CYS6"/>
<dbReference type="SUPFAM" id="SSF88659">
    <property type="entry name" value="Sigma3 and sigma4 domains of RNA polymerase sigma factors"/>
    <property type="match status" value="1"/>
</dbReference>
<feature type="domain" description="RNA polymerase sigma factor 70 region 4 type 2" evidence="6">
    <location>
        <begin position="127"/>
        <end position="178"/>
    </location>
</feature>
<evidence type="ECO:0000256" key="1">
    <source>
        <dbReference type="ARBA" id="ARBA00010641"/>
    </source>
</evidence>
<dbReference type="GO" id="GO:0016987">
    <property type="term" value="F:sigma factor activity"/>
    <property type="evidence" value="ECO:0007669"/>
    <property type="project" value="UniProtKB-KW"/>
</dbReference>
<dbReference type="InterPro" id="IPR013249">
    <property type="entry name" value="RNA_pol_sigma70_r4_t2"/>
</dbReference>
<proteinExistence type="inferred from homology"/>
<dbReference type="InterPro" id="IPR014284">
    <property type="entry name" value="RNA_pol_sigma-70_dom"/>
</dbReference>
<dbReference type="PANTHER" id="PTHR43133">
    <property type="entry name" value="RNA POLYMERASE ECF-TYPE SIGMA FACTO"/>
    <property type="match status" value="1"/>
</dbReference>
<dbReference type="GO" id="GO:0006352">
    <property type="term" value="P:DNA-templated transcription initiation"/>
    <property type="evidence" value="ECO:0007669"/>
    <property type="project" value="InterPro"/>
</dbReference>
<evidence type="ECO:0000259" key="6">
    <source>
        <dbReference type="Pfam" id="PF08281"/>
    </source>
</evidence>
<dbReference type="GO" id="GO:0003677">
    <property type="term" value="F:DNA binding"/>
    <property type="evidence" value="ECO:0007669"/>
    <property type="project" value="InterPro"/>
</dbReference>
<dbReference type="InterPro" id="IPR007627">
    <property type="entry name" value="RNA_pol_sigma70_r2"/>
</dbReference>
<feature type="domain" description="RNA polymerase sigma-70 region 2" evidence="5">
    <location>
        <begin position="26"/>
        <end position="90"/>
    </location>
</feature>
<dbReference type="Gene3D" id="1.10.1740.10">
    <property type="match status" value="1"/>
</dbReference>
<dbReference type="NCBIfam" id="TIGR02937">
    <property type="entry name" value="sigma70-ECF"/>
    <property type="match status" value="1"/>
</dbReference>
<evidence type="ECO:0000313" key="8">
    <source>
        <dbReference type="Proteomes" id="UP000214688"/>
    </source>
</evidence>
<evidence type="ECO:0000256" key="3">
    <source>
        <dbReference type="ARBA" id="ARBA00023082"/>
    </source>
</evidence>
<evidence type="ECO:0000313" key="7">
    <source>
        <dbReference type="EMBL" id="ASS74293.1"/>
    </source>
</evidence>
<name>A0A223CYS6_9BACL</name>
<evidence type="ECO:0000256" key="2">
    <source>
        <dbReference type="ARBA" id="ARBA00023015"/>
    </source>
</evidence>
<accession>A0A223CYS6</accession>
<reference evidence="7 8" key="1">
    <citation type="journal article" date="2015" name="Int. J. Syst. Evol. Microbiol.">
        <title>Tumebacillus algifaecis sp. nov., isolated from decomposing algal scum.</title>
        <authorList>
            <person name="Wu Y.F."/>
            <person name="Zhang B."/>
            <person name="Xing P."/>
            <person name="Wu Q.L."/>
            <person name="Liu S.J."/>
        </authorList>
    </citation>
    <scope>NUCLEOTIDE SEQUENCE [LARGE SCALE GENOMIC DNA]</scope>
    <source>
        <strain evidence="7 8">THMBR28</strain>
    </source>
</reference>
<evidence type="ECO:0000259" key="5">
    <source>
        <dbReference type="Pfam" id="PF04542"/>
    </source>
</evidence>
<dbReference type="Pfam" id="PF08281">
    <property type="entry name" value="Sigma70_r4_2"/>
    <property type="match status" value="1"/>
</dbReference>
<dbReference type="Pfam" id="PF04542">
    <property type="entry name" value="Sigma70_r2"/>
    <property type="match status" value="1"/>
</dbReference>
<dbReference type="InterPro" id="IPR039425">
    <property type="entry name" value="RNA_pol_sigma-70-like"/>
</dbReference>
<dbReference type="Gene3D" id="1.10.10.10">
    <property type="entry name" value="Winged helix-like DNA-binding domain superfamily/Winged helix DNA-binding domain"/>
    <property type="match status" value="1"/>
</dbReference>
<gene>
    <name evidence="7" type="ORF">CIG75_04365</name>
</gene>
<dbReference type="EMBL" id="CP022657">
    <property type="protein sequence ID" value="ASS74293.1"/>
    <property type="molecule type" value="Genomic_DNA"/>
</dbReference>
<sequence length="199" mass="23955">MVFVTTNSQKGGERVKGETERLFRELYNDHYGDVYRFVRQSVQHREEVEDLVQDIFIQAYRNFEKFRGECGYKTWLFAIAHNQLNSMWRKFFRRKRIAKQYEQDIKAEAEASYTMEAEWEQRLLSSELHVALEQLSEQYREVIVLRYLHDFSVSDAAIIMNTNDTRVRVLTHRAIIKLRDIWERGEELACKIESNYQKV</sequence>
<dbReference type="Proteomes" id="UP000214688">
    <property type="component" value="Chromosome"/>
</dbReference>
<keyword evidence="8" id="KW-1185">Reference proteome</keyword>
<dbReference type="CDD" id="cd06171">
    <property type="entry name" value="Sigma70_r4"/>
    <property type="match status" value="1"/>
</dbReference>
<dbReference type="KEGG" id="tab:CIG75_04365"/>
<keyword evidence="4" id="KW-0804">Transcription</keyword>
<dbReference type="InterPro" id="IPR036388">
    <property type="entry name" value="WH-like_DNA-bd_sf"/>
</dbReference>
<keyword evidence="2" id="KW-0805">Transcription regulation</keyword>